<protein>
    <recommendedName>
        <fullName evidence="1">AAA+ ATPase domain-containing protein</fullName>
    </recommendedName>
</protein>
<dbReference type="PANTHER" id="PTHR43566:SF2">
    <property type="entry name" value="DUF4143 DOMAIN-CONTAINING PROTEIN"/>
    <property type="match status" value="1"/>
</dbReference>
<dbReference type="SMART" id="SM00382">
    <property type="entry name" value="AAA"/>
    <property type="match status" value="1"/>
</dbReference>
<dbReference type="Gene3D" id="3.40.50.300">
    <property type="entry name" value="P-loop containing nucleotide triphosphate hydrolases"/>
    <property type="match status" value="1"/>
</dbReference>
<organism evidence="2 3">
    <name type="scientific">Limihaloglobus sulfuriphilus</name>
    <dbReference type="NCBI Taxonomy" id="1851148"/>
    <lineage>
        <taxon>Bacteria</taxon>
        <taxon>Pseudomonadati</taxon>
        <taxon>Planctomycetota</taxon>
        <taxon>Phycisphaerae</taxon>
        <taxon>Sedimentisphaerales</taxon>
        <taxon>Sedimentisphaeraceae</taxon>
        <taxon>Limihaloglobus</taxon>
    </lineage>
</organism>
<dbReference type="InterPro" id="IPR041682">
    <property type="entry name" value="AAA_14"/>
</dbReference>
<evidence type="ECO:0000313" key="3">
    <source>
        <dbReference type="Proteomes" id="UP000188181"/>
    </source>
</evidence>
<dbReference type="InterPro" id="IPR025420">
    <property type="entry name" value="DUF4143"/>
</dbReference>
<accession>A0A1Q2MHJ8</accession>
<dbReference type="CDD" id="cd00009">
    <property type="entry name" value="AAA"/>
    <property type="match status" value="1"/>
</dbReference>
<dbReference type="InterPro" id="IPR027417">
    <property type="entry name" value="P-loop_NTPase"/>
</dbReference>
<dbReference type="AlphaFoldDB" id="A0A1Q2MHJ8"/>
<dbReference type="PANTHER" id="PTHR43566">
    <property type="entry name" value="CONSERVED PROTEIN"/>
    <property type="match status" value="1"/>
</dbReference>
<gene>
    <name evidence="2" type="ORF">SMSP2_02515</name>
</gene>
<dbReference type="EMBL" id="CP019646">
    <property type="protein sequence ID" value="AQQ72134.1"/>
    <property type="molecule type" value="Genomic_DNA"/>
</dbReference>
<evidence type="ECO:0000259" key="1">
    <source>
        <dbReference type="SMART" id="SM00382"/>
    </source>
</evidence>
<dbReference type="Pfam" id="PF13635">
    <property type="entry name" value="DUF4143"/>
    <property type="match status" value="1"/>
</dbReference>
<feature type="domain" description="AAA+ ATPase" evidence="1">
    <location>
        <begin position="29"/>
        <end position="144"/>
    </location>
</feature>
<dbReference type="InterPro" id="IPR003593">
    <property type="entry name" value="AAA+_ATPase"/>
</dbReference>
<reference evidence="3" key="1">
    <citation type="submission" date="2017-02" db="EMBL/GenBank/DDBJ databases">
        <title>Comparative genomics and description of representatives of a novel lineage of planctomycetes thriving in anoxic sediments.</title>
        <authorList>
            <person name="Spring S."/>
            <person name="Bunk B."/>
            <person name="Sproer C."/>
        </authorList>
    </citation>
    <scope>NUCLEOTIDE SEQUENCE [LARGE SCALE GENOMIC DNA]</scope>
    <source>
        <strain evidence="3">SM-Chi-D1</strain>
    </source>
</reference>
<dbReference type="KEGG" id="pbas:SMSP2_02515"/>
<evidence type="ECO:0000313" key="2">
    <source>
        <dbReference type="EMBL" id="AQQ72134.1"/>
    </source>
</evidence>
<name>A0A1Q2MHJ8_9BACT</name>
<sequence length="403" mass="46264">MIENREAGSYNSTMISRRLENAIRKSLEFSPAVGIVGPRQSGKTTLARMIARNYGKPVIHLDLENPQDVIKLDHPQIYLQQYIDHIVILDEAQRKPELFPLLRYMIDQDRRPGRFLILGSASPALKRQASESLAGRIIYHELSPFSLDEMQQNGWDTIKRLWMRGGYPQSYLAKTDEQASVWMRNFIQTHLEKDMPALGVRVPATTLYRFWTMLAHCHGQLWNSSRLAESMGVDPKSARRYLDILEETFMIRQLQPFFSNLKKRLVKSPKVYIRDSGLLHSLLNISSYDDLCTNPVLGESWEGFCIEQVLAIKPPEYNAYFYRTRSAVAAEIDLVLAKGVNVEIALEIKYSLTPKLTKSSINAINTLKPKKTWVIYPGDDSYPIKENIWTLPIAQIEKIFSNS</sequence>
<keyword evidence="3" id="KW-1185">Reference proteome</keyword>
<proteinExistence type="predicted"/>
<dbReference type="Pfam" id="PF13173">
    <property type="entry name" value="AAA_14"/>
    <property type="match status" value="1"/>
</dbReference>
<dbReference type="SUPFAM" id="SSF52540">
    <property type="entry name" value="P-loop containing nucleoside triphosphate hydrolases"/>
    <property type="match status" value="1"/>
</dbReference>
<dbReference type="Proteomes" id="UP000188181">
    <property type="component" value="Chromosome"/>
</dbReference>